<protein>
    <submittedName>
        <fullName evidence="1">Uncharacterized protein</fullName>
    </submittedName>
</protein>
<evidence type="ECO:0000313" key="2">
    <source>
        <dbReference type="Proteomes" id="UP000326396"/>
    </source>
</evidence>
<organism evidence="1 2">
    <name type="scientific">Mikania micrantha</name>
    <name type="common">bitter vine</name>
    <dbReference type="NCBI Taxonomy" id="192012"/>
    <lineage>
        <taxon>Eukaryota</taxon>
        <taxon>Viridiplantae</taxon>
        <taxon>Streptophyta</taxon>
        <taxon>Embryophyta</taxon>
        <taxon>Tracheophyta</taxon>
        <taxon>Spermatophyta</taxon>
        <taxon>Magnoliopsida</taxon>
        <taxon>eudicotyledons</taxon>
        <taxon>Gunneridae</taxon>
        <taxon>Pentapetalae</taxon>
        <taxon>asterids</taxon>
        <taxon>campanulids</taxon>
        <taxon>Asterales</taxon>
        <taxon>Asteraceae</taxon>
        <taxon>Asteroideae</taxon>
        <taxon>Heliantheae alliance</taxon>
        <taxon>Eupatorieae</taxon>
        <taxon>Mikania</taxon>
    </lineage>
</organism>
<dbReference type="Proteomes" id="UP000326396">
    <property type="component" value="Linkage Group LG15"/>
</dbReference>
<dbReference type="EMBL" id="SZYD01000007">
    <property type="protein sequence ID" value="KAD5802945.1"/>
    <property type="molecule type" value="Genomic_DNA"/>
</dbReference>
<evidence type="ECO:0000313" key="1">
    <source>
        <dbReference type="EMBL" id="KAD5802945.1"/>
    </source>
</evidence>
<keyword evidence="2" id="KW-1185">Reference proteome</keyword>
<reference evidence="1 2" key="1">
    <citation type="submission" date="2019-05" db="EMBL/GenBank/DDBJ databases">
        <title>Mikania micrantha, genome provides insights into the molecular mechanism of rapid growth.</title>
        <authorList>
            <person name="Liu B."/>
        </authorList>
    </citation>
    <scope>NUCLEOTIDE SEQUENCE [LARGE SCALE GENOMIC DNA]</scope>
    <source>
        <strain evidence="1">NLD-2019</strain>
        <tissue evidence="1">Leaf</tissue>
    </source>
</reference>
<accession>A0A5N6P456</accession>
<gene>
    <name evidence="1" type="ORF">E3N88_14305</name>
</gene>
<sequence length="111" mass="12780">MGDNSLPIQSNKHVILVQKIKKLSSRLDEDGPEDKEKQKLDFCALRVSRGPQETLSRYATGLRIQFFEFNMGKRLGRGIFDFWTTRDDLGGDQRLEKEIGVDLDHQEALDE</sequence>
<name>A0A5N6P456_9ASTR</name>
<comment type="caution">
    <text evidence="1">The sequence shown here is derived from an EMBL/GenBank/DDBJ whole genome shotgun (WGS) entry which is preliminary data.</text>
</comment>
<proteinExistence type="predicted"/>
<dbReference type="AlphaFoldDB" id="A0A5N6P456"/>